<evidence type="ECO:0000313" key="2">
    <source>
        <dbReference type="Proteomes" id="UP000195221"/>
    </source>
</evidence>
<dbReference type="InterPro" id="IPR027056">
    <property type="entry name" value="Gluconate_2DH_su3"/>
</dbReference>
<dbReference type="InterPro" id="IPR006311">
    <property type="entry name" value="TAT_signal"/>
</dbReference>
<gene>
    <name evidence="1" type="ORF">PAMC26577_27260</name>
</gene>
<dbReference type="Proteomes" id="UP000195221">
    <property type="component" value="Unassembled WGS sequence"/>
</dbReference>
<proteinExistence type="predicted"/>
<accession>A0A242MGA4</accession>
<organism evidence="1 2">
    <name type="scientific">Caballeronia sordidicola</name>
    <name type="common">Burkholderia sordidicola</name>
    <dbReference type="NCBI Taxonomy" id="196367"/>
    <lineage>
        <taxon>Bacteria</taxon>
        <taxon>Pseudomonadati</taxon>
        <taxon>Pseudomonadota</taxon>
        <taxon>Betaproteobacteria</taxon>
        <taxon>Burkholderiales</taxon>
        <taxon>Burkholderiaceae</taxon>
        <taxon>Caballeronia</taxon>
    </lineage>
</organism>
<comment type="caution">
    <text evidence="1">The sequence shown here is derived from an EMBL/GenBank/DDBJ whole genome shotgun (WGS) entry which is preliminary data.</text>
</comment>
<dbReference type="PROSITE" id="PS51318">
    <property type="entry name" value="TAT"/>
    <property type="match status" value="1"/>
</dbReference>
<sequence length="231" mass="25223">MKTIGISPARRAFLRDALAMAPAAVAVGTGVAGSTLVKAADAQPYKPAYFTAQEWTTLNALVDRLIPADAQGPGAVEAGVAEFIDLQMNQPYGFGALWYMRGPFVRDTSPLMGYQLEFSPRTLYRSALAGFDKAVIARRNKPFNDLDDAGKDALIGELEHGKLAIGDVPPADFFAQLLQNTHEGYFCDPKHGGNKHMDAWRMINFPGARGDYIDWVEQYGKRYPLPPVSIG</sequence>
<reference evidence="1 2" key="1">
    <citation type="submission" date="2017-03" db="EMBL/GenBank/DDBJ databases">
        <title>Genome analysis of strain PAMC 26577.</title>
        <authorList>
            <person name="Oh H.-M."/>
            <person name="Yang J.-A."/>
        </authorList>
    </citation>
    <scope>NUCLEOTIDE SEQUENCE [LARGE SCALE GENOMIC DNA]</scope>
    <source>
        <strain evidence="1 2">PAMC 26577</strain>
    </source>
</reference>
<protein>
    <submittedName>
        <fullName evidence="1">Gluconate 2-dehydrogenase, membrane-bound, gamma subunit</fullName>
    </submittedName>
</protein>
<dbReference type="RefSeq" id="WP_075357999.1">
    <property type="nucleotide sequence ID" value="NZ_MSRG01000023.1"/>
</dbReference>
<dbReference type="EMBL" id="NBTZ01000109">
    <property type="protein sequence ID" value="OTP70325.1"/>
    <property type="molecule type" value="Genomic_DNA"/>
</dbReference>
<name>A0A242MGA4_CABSO</name>
<dbReference type="AlphaFoldDB" id="A0A242MGA4"/>
<dbReference type="Pfam" id="PF13618">
    <property type="entry name" value="Gluconate_2-dh3"/>
    <property type="match status" value="1"/>
</dbReference>
<evidence type="ECO:0000313" key="1">
    <source>
        <dbReference type="EMBL" id="OTP70325.1"/>
    </source>
</evidence>